<feature type="transmembrane region" description="Helical" evidence="8">
    <location>
        <begin position="189"/>
        <end position="207"/>
    </location>
</feature>
<dbReference type="GO" id="GO:1903785">
    <property type="term" value="P:L-valine transmembrane transport"/>
    <property type="evidence" value="ECO:0007669"/>
    <property type="project" value="TreeGrafter"/>
</dbReference>
<comment type="subcellular location">
    <subcellularLocation>
        <location evidence="1">Cell membrane</location>
        <topology evidence="1">Multi-pass membrane protein</topology>
    </subcellularLocation>
</comment>
<evidence type="ECO:0000256" key="4">
    <source>
        <dbReference type="ARBA" id="ARBA00022475"/>
    </source>
</evidence>
<dbReference type="STRING" id="1291743.LOSG293_400090"/>
<evidence type="ECO:0000313" key="9">
    <source>
        <dbReference type="EMBL" id="GAK48593.1"/>
    </source>
</evidence>
<reference evidence="9" key="1">
    <citation type="journal article" date="2014" name="Genome Announc.">
        <title>Draft Genome Sequence of Lactobacillus oryzae Strain SG293T.</title>
        <authorList>
            <person name="Tanizawa Y."/>
            <person name="Fujisawa T."/>
            <person name="Mochizuki T."/>
            <person name="Kaminuma E."/>
            <person name="Nakamura Y."/>
            <person name="Tohno M."/>
        </authorList>
    </citation>
    <scope>NUCLEOTIDE SEQUENCE [LARGE SCALE GENOMIC DNA]</scope>
    <source>
        <strain evidence="9">SG293</strain>
    </source>
</reference>
<evidence type="ECO:0000256" key="3">
    <source>
        <dbReference type="ARBA" id="ARBA00022448"/>
    </source>
</evidence>
<protein>
    <submittedName>
        <fullName evidence="9">Putative membrane protein</fullName>
    </submittedName>
</protein>
<proteinExistence type="inferred from homology"/>
<feature type="transmembrane region" description="Helical" evidence="8">
    <location>
        <begin position="57"/>
        <end position="78"/>
    </location>
</feature>
<feature type="transmembrane region" description="Helical" evidence="8">
    <location>
        <begin position="213"/>
        <end position="230"/>
    </location>
</feature>
<sequence>MNADLSFRAGIKDVVPTLFGYIGVGLAFGVIGHTSHLSILVIAFMSLWVYAGASQFIIANMLLVHDPISAIAVSTFLVNSRMILMSTTLAQYFRKDSMLNNIGIALLTTDETFALAMNKLNRTKQQLSAKWQHAANLLAYATWAVATVVGAWLGSLIESPEKLGLDFALVAMFIGLVYLQLISDKSIKFAVQLLVMLFVAICLYFAMAVMPGNMAVLLATVLGCLFGMVIEK</sequence>
<dbReference type="PANTHER" id="PTHR34979">
    <property type="entry name" value="INNER MEMBRANE PROTEIN YGAZ"/>
    <property type="match status" value="1"/>
</dbReference>
<dbReference type="AlphaFoldDB" id="A0A081BKM5"/>
<evidence type="ECO:0000256" key="8">
    <source>
        <dbReference type="SAM" id="Phobius"/>
    </source>
</evidence>
<feature type="transmembrane region" description="Helical" evidence="8">
    <location>
        <begin position="163"/>
        <end position="182"/>
    </location>
</feature>
<gene>
    <name evidence="9" type="ORF">LOSG293_400090</name>
</gene>
<dbReference type="eggNOG" id="COG1296">
    <property type="taxonomic scope" value="Bacteria"/>
</dbReference>
<dbReference type="EMBL" id="BBJM01000040">
    <property type="protein sequence ID" value="GAK48593.1"/>
    <property type="molecule type" value="Genomic_DNA"/>
</dbReference>
<feature type="transmembrane region" description="Helical" evidence="8">
    <location>
        <begin position="137"/>
        <end position="157"/>
    </location>
</feature>
<comment type="caution">
    <text evidence="9">The sequence shown here is derived from an EMBL/GenBank/DDBJ whole genome shotgun (WGS) entry which is preliminary data.</text>
</comment>
<keyword evidence="5 8" id="KW-0812">Transmembrane</keyword>
<evidence type="ECO:0000256" key="2">
    <source>
        <dbReference type="ARBA" id="ARBA00010735"/>
    </source>
</evidence>
<name>A0A081BKM5_9LACO</name>
<dbReference type="PANTHER" id="PTHR34979:SF1">
    <property type="entry name" value="INNER MEMBRANE PROTEIN YGAZ"/>
    <property type="match status" value="1"/>
</dbReference>
<evidence type="ECO:0000256" key="1">
    <source>
        <dbReference type="ARBA" id="ARBA00004651"/>
    </source>
</evidence>
<keyword evidence="10" id="KW-1185">Reference proteome</keyword>
<keyword evidence="4" id="KW-1003">Cell membrane</keyword>
<keyword evidence="7 8" id="KW-0472">Membrane</keyword>
<evidence type="ECO:0000256" key="7">
    <source>
        <dbReference type="ARBA" id="ARBA00023136"/>
    </source>
</evidence>
<feature type="transmembrane region" description="Helical" evidence="8">
    <location>
        <begin position="20"/>
        <end position="50"/>
    </location>
</feature>
<evidence type="ECO:0000256" key="6">
    <source>
        <dbReference type="ARBA" id="ARBA00022989"/>
    </source>
</evidence>
<evidence type="ECO:0000256" key="5">
    <source>
        <dbReference type="ARBA" id="ARBA00022692"/>
    </source>
</evidence>
<organism evidence="9 10">
    <name type="scientific">Secundilactobacillus oryzae JCM 18671</name>
    <dbReference type="NCBI Taxonomy" id="1291743"/>
    <lineage>
        <taxon>Bacteria</taxon>
        <taxon>Bacillati</taxon>
        <taxon>Bacillota</taxon>
        <taxon>Bacilli</taxon>
        <taxon>Lactobacillales</taxon>
        <taxon>Lactobacillaceae</taxon>
        <taxon>Secundilactobacillus</taxon>
    </lineage>
</organism>
<keyword evidence="3" id="KW-0813">Transport</keyword>
<evidence type="ECO:0000313" key="10">
    <source>
        <dbReference type="Proteomes" id="UP000028700"/>
    </source>
</evidence>
<dbReference type="InterPro" id="IPR011606">
    <property type="entry name" value="Brnchd-chn_aa_trnsp_permease"/>
</dbReference>
<dbReference type="RefSeq" id="WP_034529399.1">
    <property type="nucleotide sequence ID" value="NZ_BBAZ01000038.1"/>
</dbReference>
<dbReference type="GO" id="GO:0005886">
    <property type="term" value="C:plasma membrane"/>
    <property type="evidence" value="ECO:0007669"/>
    <property type="project" value="UniProtKB-SubCell"/>
</dbReference>
<comment type="similarity">
    <text evidence="2">Belongs to the AzlC family.</text>
</comment>
<dbReference type="Pfam" id="PF03591">
    <property type="entry name" value="AzlC"/>
    <property type="match status" value="1"/>
</dbReference>
<dbReference type="OrthoDB" id="3177005at2"/>
<keyword evidence="6 8" id="KW-1133">Transmembrane helix</keyword>
<accession>A0A081BKM5</accession>
<dbReference type="Proteomes" id="UP000028700">
    <property type="component" value="Unassembled WGS sequence"/>
</dbReference>